<keyword evidence="4" id="KW-1185">Reference proteome</keyword>
<evidence type="ECO:0000313" key="3">
    <source>
        <dbReference type="EMBL" id="PRQ44497.1"/>
    </source>
</evidence>
<feature type="chain" id="PRO_5015154524" evidence="2">
    <location>
        <begin position="28"/>
        <end position="101"/>
    </location>
</feature>
<dbReference type="EMBL" id="PDCK01000041">
    <property type="protein sequence ID" value="PRQ44497.1"/>
    <property type="molecule type" value="Genomic_DNA"/>
</dbReference>
<keyword evidence="2" id="KW-0732">Signal</keyword>
<feature type="compositionally biased region" description="Basic and acidic residues" evidence="1">
    <location>
        <begin position="74"/>
        <end position="87"/>
    </location>
</feature>
<reference evidence="3 4" key="1">
    <citation type="journal article" date="2018" name="Nat. Genet.">
        <title>The Rosa genome provides new insights in the design of modern roses.</title>
        <authorList>
            <person name="Bendahmane M."/>
        </authorList>
    </citation>
    <scope>NUCLEOTIDE SEQUENCE [LARGE SCALE GENOMIC DNA]</scope>
    <source>
        <strain evidence="4">cv. Old Blush</strain>
    </source>
</reference>
<feature type="region of interest" description="Disordered" evidence="1">
    <location>
        <begin position="69"/>
        <end position="101"/>
    </location>
</feature>
<dbReference type="OMA" id="IVMKISC"/>
<accession>A0A2P6RDH7</accession>
<evidence type="ECO:0000256" key="1">
    <source>
        <dbReference type="SAM" id="MobiDB-lite"/>
    </source>
</evidence>
<dbReference type="AlphaFoldDB" id="A0A2P6RDH7"/>
<organism evidence="3 4">
    <name type="scientific">Rosa chinensis</name>
    <name type="common">China rose</name>
    <dbReference type="NCBI Taxonomy" id="74649"/>
    <lineage>
        <taxon>Eukaryota</taxon>
        <taxon>Viridiplantae</taxon>
        <taxon>Streptophyta</taxon>
        <taxon>Embryophyta</taxon>
        <taxon>Tracheophyta</taxon>
        <taxon>Spermatophyta</taxon>
        <taxon>Magnoliopsida</taxon>
        <taxon>eudicotyledons</taxon>
        <taxon>Gunneridae</taxon>
        <taxon>Pentapetalae</taxon>
        <taxon>rosids</taxon>
        <taxon>fabids</taxon>
        <taxon>Rosales</taxon>
        <taxon>Rosaceae</taxon>
        <taxon>Rosoideae</taxon>
        <taxon>Rosoideae incertae sedis</taxon>
        <taxon>Rosa</taxon>
    </lineage>
</organism>
<dbReference type="Proteomes" id="UP000238479">
    <property type="component" value="Chromosome 3"/>
</dbReference>
<evidence type="ECO:0000256" key="2">
    <source>
        <dbReference type="SAM" id="SignalP"/>
    </source>
</evidence>
<proteinExistence type="predicted"/>
<gene>
    <name evidence="3" type="ORF">RchiOBHm_Chr3g0479931</name>
</gene>
<feature type="signal peptide" evidence="2">
    <location>
        <begin position="1"/>
        <end position="27"/>
    </location>
</feature>
<name>A0A2P6RDH7_ROSCH</name>
<dbReference type="Gramene" id="PRQ44497">
    <property type="protein sequence ID" value="PRQ44497"/>
    <property type="gene ID" value="RchiOBHm_Chr3g0479931"/>
</dbReference>
<sequence>MKIISFRTTLSALFALILLIEILLCSSFCLCHEEQIIHVFPSRERSFSRRLLLNVPQAASVSVRSTSTTLGTRAMEDQPKKAVESSLRKAPPSVANPTQNK</sequence>
<protein>
    <submittedName>
        <fullName evidence="3">Uncharacterized protein</fullName>
    </submittedName>
</protein>
<comment type="caution">
    <text evidence="3">The sequence shown here is derived from an EMBL/GenBank/DDBJ whole genome shotgun (WGS) entry which is preliminary data.</text>
</comment>
<evidence type="ECO:0000313" key="4">
    <source>
        <dbReference type="Proteomes" id="UP000238479"/>
    </source>
</evidence>